<dbReference type="NCBIfam" id="NF033542">
    <property type="entry name" value="transpos_IS110"/>
    <property type="match status" value="1"/>
</dbReference>
<dbReference type="PANTHER" id="PTHR33055">
    <property type="entry name" value="TRANSPOSASE FOR INSERTION SEQUENCE ELEMENT IS1111A"/>
    <property type="match status" value="1"/>
</dbReference>
<dbReference type="PANTHER" id="PTHR33055:SF3">
    <property type="entry name" value="PUTATIVE TRANSPOSASE FOR IS117-RELATED"/>
    <property type="match status" value="1"/>
</dbReference>
<dbReference type="InterPro" id="IPR003346">
    <property type="entry name" value="Transposase_20"/>
</dbReference>
<dbReference type="KEGG" id="src:M271_02935"/>
<protein>
    <submittedName>
        <fullName evidence="3">Transposase</fullName>
    </submittedName>
</protein>
<feature type="domain" description="Transposase IS110-like N-terminal" evidence="1">
    <location>
        <begin position="15"/>
        <end position="169"/>
    </location>
</feature>
<dbReference type="eggNOG" id="COG3547">
    <property type="taxonomic scope" value="Bacteria"/>
</dbReference>
<evidence type="ECO:0000259" key="2">
    <source>
        <dbReference type="Pfam" id="PF02371"/>
    </source>
</evidence>
<sequence length="405" mass="44424">MYDELAEGNVPEIWAGVDIGKTHHHAVVINAEGKRLLSRRVQNDETELLALIGDVLEISRDVLWAVDLNHGGAALLIGLLISHGQPVAYLTGLAVHRASATYRGEGKTDAKDAFVIADQARVRRDLGLLRPGDEIAVDLRTLTTRRLDAVFDRTRQINRLRAQLLEIFPALERSLELTNHGPVVLLTGFQTPAAIRRAGVNRIETWLKNRRVRGAAALAKTVVEAAQAQHTALPGEKLAAAMVVRLAKGVMDLDEEIAELDALIEARFREHPHAEVIRSLPGMGTKLAAEFIAATGGDMDAFASSDRLAGFAGLAPRPRDSGRVSGNMRRPRRYHRGLLRTMYLSAMVSLRCCPASKAYYDRKRNEGKGHKQALLALARRRLNVLWAMIRDGECFHASPPVTGAA</sequence>
<dbReference type="GO" id="GO:0003677">
    <property type="term" value="F:DNA binding"/>
    <property type="evidence" value="ECO:0007669"/>
    <property type="project" value="InterPro"/>
</dbReference>
<dbReference type="InterPro" id="IPR047650">
    <property type="entry name" value="Transpos_IS110"/>
</dbReference>
<dbReference type="InterPro" id="IPR002525">
    <property type="entry name" value="Transp_IS110-like_N"/>
</dbReference>
<organism evidence="3 4">
    <name type="scientific">Streptomyces rapamycinicus (strain ATCC 29253 / DSM 41530 / NRRL 5491 / AYB-994)</name>
    <name type="common">Streptomyces hygroscopicus (strain ATCC 29253)</name>
    <dbReference type="NCBI Taxonomy" id="1343740"/>
    <lineage>
        <taxon>Bacteria</taxon>
        <taxon>Bacillati</taxon>
        <taxon>Actinomycetota</taxon>
        <taxon>Actinomycetes</taxon>
        <taxon>Kitasatosporales</taxon>
        <taxon>Streptomycetaceae</taxon>
        <taxon>Streptomyces</taxon>
        <taxon>Streptomyces violaceusniger group</taxon>
    </lineage>
</organism>
<feature type="domain" description="Transposase IS116/IS110/IS902 C-terminal" evidence="2">
    <location>
        <begin position="275"/>
        <end position="360"/>
    </location>
</feature>
<dbReference type="Pfam" id="PF01548">
    <property type="entry name" value="DEDD_Tnp_IS110"/>
    <property type="match status" value="1"/>
</dbReference>
<evidence type="ECO:0000313" key="3">
    <source>
        <dbReference type="EMBL" id="RLV75666.1"/>
    </source>
</evidence>
<accession>A0A0A0N857</accession>
<dbReference type="EMBL" id="QYCY01000002">
    <property type="protein sequence ID" value="RLV75666.1"/>
    <property type="molecule type" value="Genomic_DNA"/>
</dbReference>
<dbReference type="GO" id="GO:0006313">
    <property type="term" value="P:DNA transposition"/>
    <property type="evidence" value="ECO:0007669"/>
    <property type="project" value="InterPro"/>
</dbReference>
<evidence type="ECO:0000259" key="1">
    <source>
        <dbReference type="Pfam" id="PF01548"/>
    </source>
</evidence>
<name>A0A0A0N857_STRRN</name>
<dbReference type="Proteomes" id="UP000281594">
    <property type="component" value="Unassembled WGS sequence"/>
</dbReference>
<gene>
    <name evidence="3" type="ORF">D3C57_140610</name>
</gene>
<dbReference type="RefSeq" id="WP_020865619.1">
    <property type="nucleotide sequence ID" value="NC_022785.1"/>
</dbReference>
<dbReference type="AlphaFoldDB" id="A0A0A0N857"/>
<dbReference type="GO" id="GO:0004803">
    <property type="term" value="F:transposase activity"/>
    <property type="evidence" value="ECO:0007669"/>
    <property type="project" value="InterPro"/>
</dbReference>
<comment type="caution">
    <text evidence="3">The sequence shown here is derived from an EMBL/GenBank/DDBJ whole genome shotgun (WGS) entry which is preliminary data.</text>
</comment>
<dbReference type="HOGENOM" id="CLU_036902_2_6_11"/>
<dbReference type="Pfam" id="PF02371">
    <property type="entry name" value="Transposase_20"/>
    <property type="match status" value="1"/>
</dbReference>
<evidence type="ECO:0000313" key="4">
    <source>
        <dbReference type="Proteomes" id="UP000281594"/>
    </source>
</evidence>
<reference evidence="3 4" key="1">
    <citation type="journal article" date="2018" name="J. Biol. Chem.">
        <title>Discovery of the actinoplanic acid pathway in Streptomyces rapamycinicus reveals a genetically conserved synergism with rapamycin.</title>
        <authorList>
            <person name="Mrak P."/>
            <person name="Krastel P."/>
            <person name="Pivk Lukancic P."/>
            <person name="Tao J."/>
            <person name="Pistorius D."/>
            <person name="Moore C.M."/>
        </authorList>
    </citation>
    <scope>NUCLEOTIDE SEQUENCE [LARGE SCALE GENOMIC DNA]</scope>
    <source>
        <strain evidence="3 4">NRRL 5491</strain>
    </source>
</reference>
<dbReference type="STRING" id="1343740.M271_02935"/>
<proteinExistence type="predicted"/>